<accession>A0A7U2FC35</accession>
<dbReference type="VEuPathDB" id="FungiDB:JI435_414940"/>
<dbReference type="Proteomes" id="UP000663193">
    <property type="component" value="Chromosome 10"/>
</dbReference>
<evidence type="ECO:0000313" key="1">
    <source>
        <dbReference type="EMBL" id="QRD00280.1"/>
    </source>
</evidence>
<sequence length="41" mass="4756">MWMWGCPSAMHTRSCGRGGLSEPWKSVWFVKPHVWPCLSHV</sequence>
<evidence type="ECO:0000313" key="2">
    <source>
        <dbReference type="Proteomes" id="UP000663193"/>
    </source>
</evidence>
<reference evidence="2" key="1">
    <citation type="journal article" date="2021" name="BMC Genomics">
        <title>Chromosome-level genome assembly and manually-curated proteome of model necrotroph Parastagonospora nodorum Sn15 reveals a genome-wide trove of candidate effector homologs, and redundancy of virulence-related functions within an accessory chromosome.</title>
        <authorList>
            <person name="Bertazzoni S."/>
            <person name="Jones D.A.B."/>
            <person name="Phan H.T."/>
            <person name="Tan K.-C."/>
            <person name="Hane J.K."/>
        </authorList>
    </citation>
    <scope>NUCLEOTIDE SEQUENCE [LARGE SCALE GENOMIC DNA]</scope>
    <source>
        <strain evidence="2">SN15 / ATCC MYA-4574 / FGSC 10173)</strain>
    </source>
</reference>
<protein>
    <submittedName>
        <fullName evidence="1">Uncharacterized protein</fullName>
    </submittedName>
</protein>
<proteinExistence type="predicted"/>
<keyword evidence="2" id="KW-1185">Reference proteome</keyword>
<organism evidence="1 2">
    <name type="scientific">Phaeosphaeria nodorum (strain SN15 / ATCC MYA-4574 / FGSC 10173)</name>
    <name type="common">Glume blotch fungus</name>
    <name type="synonym">Parastagonospora nodorum</name>
    <dbReference type="NCBI Taxonomy" id="321614"/>
    <lineage>
        <taxon>Eukaryota</taxon>
        <taxon>Fungi</taxon>
        <taxon>Dikarya</taxon>
        <taxon>Ascomycota</taxon>
        <taxon>Pezizomycotina</taxon>
        <taxon>Dothideomycetes</taxon>
        <taxon>Pleosporomycetidae</taxon>
        <taxon>Pleosporales</taxon>
        <taxon>Pleosporineae</taxon>
        <taxon>Phaeosphaeriaceae</taxon>
        <taxon>Parastagonospora</taxon>
    </lineage>
</organism>
<gene>
    <name evidence="1" type="ORF">JI435_414940</name>
</gene>
<dbReference type="AlphaFoldDB" id="A0A7U2FC35"/>
<name>A0A7U2FC35_PHANO</name>
<dbReference type="EMBL" id="CP069032">
    <property type="protein sequence ID" value="QRD00280.1"/>
    <property type="molecule type" value="Genomic_DNA"/>
</dbReference>